<dbReference type="InterPro" id="IPR037119">
    <property type="entry name" value="Haem_oxidase_HugZ-like_sf"/>
</dbReference>
<dbReference type="InParanoid" id="A0A067PCN0"/>
<evidence type="ECO:0000313" key="4">
    <source>
        <dbReference type="Proteomes" id="UP000027265"/>
    </source>
</evidence>
<name>A0A067PCN0_9AGAM</name>
<evidence type="ECO:0000256" key="1">
    <source>
        <dbReference type="SAM" id="Phobius"/>
    </source>
</evidence>
<dbReference type="AlphaFoldDB" id="A0A067PCN0"/>
<keyword evidence="1" id="KW-0472">Membrane</keyword>
<dbReference type="Pfam" id="PF14934">
    <property type="entry name" value="TMEM254"/>
    <property type="match status" value="1"/>
</dbReference>
<keyword evidence="1" id="KW-1133">Transmembrane helix</keyword>
<feature type="domain" description="DUF2470" evidence="2">
    <location>
        <begin position="13"/>
        <end position="93"/>
    </location>
</feature>
<dbReference type="Pfam" id="PF10615">
    <property type="entry name" value="DUF2470"/>
    <property type="match status" value="1"/>
</dbReference>
<dbReference type="InterPro" id="IPR019595">
    <property type="entry name" value="DUF2470"/>
</dbReference>
<dbReference type="STRING" id="933084.A0A067PCN0"/>
<evidence type="ECO:0000313" key="3">
    <source>
        <dbReference type="EMBL" id="KDQ52499.1"/>
    </source>
</evidence>
<dbReference type="PANTHER" id="PTHR37783">
    <property type="entry name" value="MEMBRANE PROTEIN, PUTATIVE (AFU_ORTHOLOGUE AFUA_1G04315)-RELATED"/>
    <property type="match status" value="1"/>
</dbReference>
<dbReference type="InterPro" id="IPR028110">
    <property type="entry name" value="TMEM254"/>
</dbReference>
<dbReference type="HOGENOM" id="CLU_104759_0_0_1"/>
<evidence type="ECO:0000259" key="2">
    <source>
        <dbReference type="Pfam" id="PF10615"/>
    </source>
</evidence>
<dbReference type="Proteomes" id="UP000027265">
    <property type="component" value="Unassembled WGS sequence"/>
</dbReference>
<accession>A0A067PCN0</accession>
<protein>
    <recommendedName>
        <fullName evidence="2">DUF2470 domain-containing protein</fullName>
    </recommendedName>
</protein>
<sequence length="231" mass="25135">MSSLDPVASKSGFLCMYMSNHPDALVSYVKHYGKVSGNVTSAKMSKIDSNAMTLSYTTSSAKGKSKDNELTVTVPFDPPLAGYEEVKPRLLAMKVDAEEALGMSKSPTLTSFTFPPTAYQTFSAVLSLVYVTFAPPPSPTDSPALSTLLTPASLLREAVGGTQVIKWIWVFMFGVHALESVYTWSLCKKYKLGFGAGSLYVIGTIFLGYPFFTHLRKRAQDARIESILKGN</sequence>
<keyword evidence="4" id="KW-1185">Reference proteome</keyword>
<dbReference type="PANTHER" id="PTHR37783:SF1">
    <property type="entry name" value="MEMBRANE PROTEIN, PUTATIVE (AFU_ORTHOLOGUE AFUA_1G04315)-RELATED"/>
    <property type="match status" value="1"/>
</dbReference>
<keyword evidence="1" id="KW-0812">Transmembrane</keyword>
<dbReference type="Gene3D" id="3.20.180.10">
    <property type="entry name" value="PNP-oxidase-like"/>
    <property type="match status" value="1"/>
</dbReference>
<reference evidence="4" key="1">
    <citation type="journal article" date="2014" name="Proc. Natl. Acad. Sci. U.S.A.">
        <title>Extensive sampling of basidiomycete genomes demonstrates inadequacy of the white-rot/brown-rot paradigm for wood decay fungi.</title>
        <authorList>
            <person name="Riley R."/>
            <person name="Salamov A.A."/>
            <person name="Brown D.W."/>
            <person name="Nagy L.G."/>
            <person name="Floudas D."/>
            <person name="Held B.W."/>
            <person name="Levasseur A."/>
            <person name="Lombard V."/>
            <person name="Morin E."/>
            <person name="Otillar R."/>
            <person name="Lindquist E.A."/>
            <person name="Sun H."/>
            <person name="LaButti K.M."/>
            <person name="Schmutz J."/>
            <person name="Jabbour D."/>
            <person name="Luo H."/>
            <person name="Baker S.E."/>
            <person name="Pisabarro A.G."/>
            <person name="Walton J.D."/>
            <person name="Blanchette R.A."/>
            <person name="Henrissat B."/>
            <person name="Martin F."/>
            <person name="Cullen D."/>
            <person name="Hibbett D.S."/>
            <person name="Grigoriev I.V."/>
        </authorList>
    </citation>
    <scope>NUCLEOTIDE SEQUENCE [LARGE SCALE GENOMIC DNA]</scope>
    <source>
        <strain evidence="4">MUCL 33604</strain>
    </source>
</reference>
<organism evidence="3 4">
    <name type="scientific">Jaapia argillacea MUCL 33604</name>
    <dbReference type="NCBI Taxonomy" id="933084"/>
    <lineage>
        <taxon>Eukaryota</taxon>
        <taxon>Fungi</taxon>
        <taxon>Dikarya</taxon>
        <taxon>Basidiomycota</taxon>
        <taxon>Agaricomycotina</taxon>
        <taxon>Agaricomycetes</taxon>
        <taxon>Agaricomycetidae</taxon>
        <taxon>Jaapiales</taxon>
        <taxon>Jaapiaceae</taxon>
        <taxon>Jaapia</taxon>
    </lineage>
</organism>
<dbReference type="EMBL" id="KL197739">
    <property type="protein sequence ID" value="KDQ52499.1"/>
    <property type="molecule type" value="Genomic_DNA"/>
</dbReference>
<dbReference type="OrthoDB" id="5553410at2759"/>
<proteinExistence type="predicted"/>
<gene>
    <name evidence="3" type="ORF">JAAARDRAFT_138539</name>
</gene>
<feature type="transmembrane region" description="Helical" evidence="1">
    <location>
        <begin position="192"/>
        <end position="212"/>
    </location>
</feature>